<keyword evidence="2" id="KW-1185">Reference proteome</keyword>
<reference evidence="1" key="1">
    <citation type="submission" date="2023-04" db="EMBL/GenBank/DDBJ databases">
        <title>Candida boidinii NBRC 1967.</title>
        <authorList>
            <person name="Ichikawa N."/>
            <person name="Sato H."/>
            <person name="Tonouchi N."/>
        </authorList>
    </citation>
    <scope>NUCLEOTIDE SEQUENCE</scope>
    <source>
        <strain evidence="1">NBRC 1967</strain>
    </source>
</reference>
<name>A0ACB5TGA2_CANBO</name>
<evidence type="ECO:0000313" key="1">
    <source>
        <dbReference type="EMBL" id="GME87816.1"/>
    </source>
</evidence>
<evidence type="ECO:0000313" key="2">
    <source>
        <dbReference type="Proteomes" id="UP001165101"/>
    </source>
</evidence>
<protein>
    <submittedName>
        <fullName evidence="1">Unnamed protein product</fullName>
    </submittedName>
</protein>
<dbReference type="EMBL" id="BSXV01000162">
    <property type="protein sequence ID" value="GME87816.1"/>
    <property type="molecule type" value="Genomic_DNA"/>
</dbReference>
<comment type="caution">
    <text evidence="1">The sequence shown here is derived from an EMBL/GenBank/DDBJ whole genome shotgun (WGS) entry which is preliminary data.</text>
</comment>
<gene>
    <name evidence="1" type="ORF">Cboi01_000057100</name>
</gene>
<dbReference type="Proteomes" id="UP001165101">
    <property type="component" value="Unassembled WGS sequence"/>
</dbReference>
<sequence length="285" mass="32032">MSKFTMKNKKIVKNEGAKSSIKISNKKIQNKKTILKDSNKIANKKQGSKNTQKESDDESEDASSSGEELDLSEESSDDEELDLSDKEEEVSKKTKLNIRKTEDNNDSDEDSSAAEVSSDEEEDDEDADENLPRLKKRKVNDSADSESFSKAVNALLGTRLKAYDRKDPILARSKKQLKAAESEKLELKAKRLILAEKKQRLTASRNKNLLPTDDANARVIIEQEKKYKKIAQRGVIKLFNAILMTQTETTNASKEKIIGETKKTELMTELSKEKFLDLIQAAGKS</sequence>
<accession>A0ACB5TGA2</accession>
<proteinExistence type="predicted"/>
<organism evidence="1 2">
    <name type="scientific">Candida boidinii</name>
    <name type="common">Yeast</name>
    <dbReference type="NCBI Taxonomy" id="5477"/>
    <lineage>
        <taxon>Eukaryota</taxon>
        <taxon>Fungi</taxon>
        <taxon>Dikarya</taxon>
        <taxon>Ascomycota</taxon>
        <taxon>Saccharomycotina</taxon>
        <taxon>Pichiomycetes</taxon>
        <taxon>Pichiales</taxon>
        <taxon>Pichiaceae</taxon>
        <taxon>Ogataea</taxon>
        <taxon>Ogataea/Candida clade</taxon>
    </lineage>
</organism>